<protein>
    <submittedName>
        <fullName evidence="1">3116_t:CDS:1</fullName>
    </submittedName>
</protein>
<gene>
    <name evidence="1" type="ORF">DHETER_LOCUS4598</name>
</gene>
<name>A0ACA9LLS0_9GLOM</name>
<sequence length="224" mass="25860">ELTNAYHGALCNRPYETKMNSVKYIGYTISLISRPDIRYVDILNNINFAGSTINLVQTISNNCLVSSNNQLLGRSGHLVQQNDRDRGSRRNHNQRYDLSKILIPQSDFNFEMSNAKCNKKDLAKKVKITPNHNLKDENCVDGIEFGPEEEDDDAIGMTRTQKLFMAEQKQKQPEEKHLNLEAFEQFSIDSERYYSDYRNCCKSWGKYCGGCEIREGYSNRYIGE</sequence>
<dbReference type="Proteomes" id="UP000789702">
    <property type="component" value="Unassembled WGS sequence"/>
</dbReference>
<accession>A0ACA9LLS0</accession>
<reference evidence="1" key="1">
    <citation type="submission" date="2021-06" db="EMBL/GenBank/DDBJ databases">
        <authorList>
            <person name="Kallberg Y."/>
            <person name="Tangrot J."/>
            <person name="Rosling A."/>
        </authorList>
    </citation>
    <scope>NUCLEOTIDE SEQUENCE</scope>
    <source>
        <strain evidence="1">IL203A</strain>
    </source>
</reference>
<feature type="non-terminal residue" evidence="1">
    <location>
        <position position="1"/>
    </location>
</feature>
<comment type="caution">
    <text evidence="1">The sequence shown here is derived from an EMBL/GenBank/DDBJ whole genome shotgun (WGS) entry which is preliminary data.</text>
</comment>
<dbReference type="EMBL" id="CAJVPU010004661">
    <property type="protein sequence ID" value="CAG8536295.1"/>
    <property type="molecule type" value="Genomic_DNA"/>
</dbReference>
<keyword evidence="2" id="KW-1185">Reference proteome</keyword>
<organism evidence="1 2">
    <name type="scientific">Dentiscutata heterogama</name>
    <dbReference type="NCBI Taxonomy" id="1316150"/>
    <lineage>
        <taxon>Eukaryota</taxon>
        <taxon>Fungi</taxon>
        <taxon>Fungi incertae sedis</taxon>
        <taxon>Mucoromycota</taxon>
        <taxon>Glomeromycotina</taxon>
        <taxon>Glomeromycetes</taxon>
        <taxon>Diversisporales</taxon>
        <taxon>Gigasporaceae</taxon>
        <taxon>Dentiscutata</taxon>
    </lineage>
</organism>
<evidence type="ECO:0000313" key="1">
    <source>
        <dbReference type="EMBL" id="CAG8536295.1"/>
    </source>
</evidence>
<proteinExistence type="predicted"/>
<evidence type="ECO:0000313" key="2">
    <source>
        <dbReference type="Proteomes" id="UP000789702"/>
    </source>
</evidence>